<evidence type="ECO:0000313" key="4">
    <source>
        <dbReference type="Proteomes" id="UP000031271"/>
    </source>
</evidence>
<dbReference type="GeneID" id="77260949"/>
<evidence type="ECO:0000313" key="5">
    <source>
        <dbReference type="Proteomes" id="UP000182276"/>
    </source>
</evidence>
<protein>
    <submittedName>
        <fullName evidence="2">Cytochrome C</fullName>
    </submittedName>
</protein>
<reference evidence="2 4" key="3">
    <citation type="journal article" name="Genome Announc.">
        <title>Complete Genome Sequence of Pseudomonas balearica DSM 6083T.</title>
        <authorList>
            <person name="Bennasar-Figueras A."/>
            <person name="Salva-Serra F."/>
            <person name="Jaen-Luchoro D."/>
            <person name="Segui C."/>
            <person name="Aliaga F."/>
            <person name="Busquets A."/>
            <person name="Gomila M."/>
            <person name="Moore E.R."/>
            <person name="Lalucat J."/>
        </authorList>
    </citation>
    <scope>NUCLEOTIDE SEQUENCE [LARGE SCALE GENOMIC DNA]</scope>
    <source>
        <strain evidence="4">DSM 6083</strain>
        <strain evidence="2">DSM6083</strain>
    </source>
</reference>
<reference evidence="4" key="1">
    <citation type="submission" date="2014-03" db="EMBL/GenBank/DDBJ databases">
        <title>Complete genome of Pseudomonas balearica DSM 6083T, a sewage water isolate from an enrichment with 2-methylnaphthalene.</title>
        <authorList>
            <person name="Salva-Serra F."/>
            <person name="Jaen-Luchoro D."/>
            <person name="Busquets A."/>
            <person name="Pena A."/>
            <person name="Gomila M."/>
            <person name="Bosch R."/>
            <person name="Nogales B."/>
            <person name="Garcia-Valdes E."/>
            <person name="Lalucat J."/>
            <person name="Bennasar A."/>
        </authorList>
    </citation>
    <scope>NUCLEOTIDE SEQUENCE [LARGE SCALE GENOMIC DNA]</scope>
    <source>
        <strain evidence="4">DSM 6083</strain>
    </source>
</reference>
<keyword evidence="1" id="KW-1133">Transmembrane helix</keyword>
<dbReference type="AlphaFoldDB" id="A0A8D4C751"/>
<dbReference type="RefSeq" id="WP_041109249.1">
    <property type="nucleotide sequence ID" value="NZ_CP007511.1"/>
</dbReference>
<sequence>MAQIFSRSADMWFRLALFGVGGGALLIFVVGLVLARSDYSTGQNWRIEQPVPFSHRHHAGELGIDCRYCHSSVEQAAAASFPPTHTCMSCHSQVWTGAPMLEPVRRSLTENEPLRWNWVNKLPDYVYFHHGVHVQAGVGCAECHGRVDRMPLMRRENSFQMQWCLECHRDPAPRLRPRRFVTDMDWQPEGDRRALGERLMQKHGIAGTSLTHCYTCHR</sequence>
<dbReference type="EMBL" id="CP007511">
    <property type="protein sequence ID" value="AJE16028.1"/>
    <property type="molecule type" value="Genomic_DNA"/>
</dbReference>
<keyword evidence="1" id="KW-0472">Membrane</keyword>
<proteinExistence type="predicted"/>
<keyword evidence="5" id="KW-1185">Reference proteome</keyword>
<dbReference type="SUPFAM" id="SSF48695">
    <property type="entry name" value="Multiheme cytochromes"/>
    <property type="match status" value="1"/>
</dbReference>
<dbReference type="EMBL" id="FNHO01000002">
    <property type="protein sequence ID" value="SDM09791.1"/>
    <property type="molecule type" value="Genomic_DNA"/>
</dbReference>
<dbReference type="KEGG" id="pbm:CL52_13665"/>
<organism evidence="2 4">
    <name type="scientific">Stutzerimonas balearica DSM 6083</name>
    <dbReference type="NCBI Taxonomy" id="1123016"/>
    <lineage>
        <taxon>Bacteria</taxon>
        <taxon>Pseudomonadati</taxon>
        <taxon>Pseudomonadota</taxon>
        <taxon>Gammaproteobacteria</taxon>
        <taxon>Pseudomonadales</taxon>
        <taxon>Pseudomonadaceae</taxon>
        <taxon>Stutzerimonas</taxon>
    </lineage>
</organism>
<dbReference type="InterPro" id="IPR036280">
    <property type="entry name" value="Multihaem_cyt_sf"/>
</dbReference>
<dbReference type="Proteomes" id="UP000031271">
    <property type="component" value="Chromosome"/>
</dbReference>
<reference evidence="3 5" key="2">
    <citation type="submission" date="2016-10" db="EMBL/GenBank/DDBJ databases">
        <authorList>
            <person name="Varghese N."/>
            <person name="Submissions S."/>
        </authorList>
    </citation>
    <scope>NUCLEOTIDE SEQUENCE [LARGE SCALE GENOMIC DNA]</scope>
    <source>
        <strain evidence="3 5">DSM 6083</strain>
    </source>
</reference>
<evidence type="ECO:0000313" key="3">
    <source>
        <dbReference type="EMBL" id="SDM09791.1"/>
    </source>
</evidence>
<dbReference type="PANTHER" id="PTHR39425:SF1">
    <property type="entry name" value="CYTOCHROME C7-LIKE DOMAIN-CONTAINING PROTEIN"/>
    <property type="match status" value="1"/>
</dbReference>
<evidence type="ECO:0000256" key="1">
    <source>
        <dbReference type="SAM" id="Phobius"/>
    </source>
</evidence>
<dbReference type="CDD" id="cd08168">
    <property type="entry name" value="Cytochrom_C3"/>
    <property type="match status" value="1"/>
</dbReference>
<gene>
    <name evidence="2" type="ORF">CL52_13665</name>
    <name evidence="3" type="ORF">SAMN05660875_102211</name>
</gene>
<evidence type="ECO:0000313" key="2">
    <source>
        <dbReference type="EMBL" id="AJE16028.1"/>
    </source>
</evidence>
<name>A0A8D4C751_9GAMM</name>
<dbReference type="Proteomes" id="UP000182276">
    <property type="component" value="Unassembled WGS sequence"/>
</dbReference>
<feature type="transmembrane region" description="Helical" evidence="1">
    <location>
        <begin position="12"/>
        <end position="34"/>
    </location>
</feature>
<accession>A0A8D4C751</accession>
<keyword evidence="1" id="KW-0812">Transmembrane</keyword>
<dbReference type="PANTHER" id="PTHR39425">
    <property type="entry name" value="LIPOPROTEIN CYTOCHROME C"/>
    <property type="match status" value="1"/>
</dbReference>
<dbReference type="Gene3D" id="3.90.10.10">
    <property type="entry name" value="Cytochrome C3"/>
    <property type="match status" value="2"/>
</dbReference>